<dbReference type="PROSITE" id="PS00059">
    <property type="entry name" value="ADH_ZINC"/>
    <property type="match status" value="1"/>
</dbReference>
<protein>
    <submittedName>
        <fullName evidence="9">Chaperonin 10-like protein</fullName>
    </submittedName>
</protein>
<dbReference type="SUPFAM" id="SSF50129">
    <property type="entry name" value="GroES-like"/>
    <property type="match status" value="1"/>
</dbReference>
<dbReference type="Pfam" id="PF08240">
    <property type="entry name" value="ADH_N"/>
    <property type="match status" value="1"/>
</dbReference>
<evidence type="ECO:0000313" key="9">
    <source>
        <dbReference type="EMBL" id="KAK3314408.1"/>
    </source>
</evidence>
<dbReference type="InterPro" id="IPR020843">
    <property type="entry name" value="ER"/>
</dbReference>
<dbReference type="Gene3D" id="3.40.50.720">
    <property type="entry name" value="NAD(P)-binding Rossmann-like Domain"/>
    <property type="match status" value="1"/>
</dbReference>
<evidence type="ECO:0000256" key="4">
    <source>
        <dbReference type="ARBA" id="ARBA00022833"/>
    </source>
</evidence>
<dbReference type="InterPro" id="IPR011032">
    <property type="entry name" value="GroES-like_sf"/>
</dbReference>
<reference evidence="9" key="1">
    <citation type="journal article" date="2023" name="Mol. Phylogenet. Evol.">
        <title>Genome-scale phylogeny and comparative genomics of the fungal order Sordariales.</title>
        <authorList>
            <person name="Hensen N."/>
            <person name="Bonometti L."/>
            <person name="Westerberg I."/>
            <person name="Brannstrom I.O."/>
            <person name="Guillou S."/>
            <person name="Cros-Aarteil S."/>
            <person name="Calhoun S."/>
            <person name="Haridas S."/>
            <person name="Kuo A."/>
            <person name="Mondo S."/>
            <person name="Pangilinan J."/>
            <person name="Riley R."/>
            <person name="LaButti K."/>
            <person name="Andreopoulos B."/>
            <person name="Lipzen A."/>
            <person name="Chen C."/>
            <person name="Yan M."/>
            <person name="Daum C."/>
            <person name="Ng V."/>
            <person name="Clum A."/>
            <person name="Steindorff A."/>
            <person name="Ohm R.A."/>
            <person name="Martin F."/>
            <person name="Silar P."/>
            <person name="Natvig D.O."/>
            <person name="Lalanne C."/>
            <person name="Gautier V."/>
            <person name="Ament-Velasquez S.L."/>
            <person name="Kruys A."/>
            <person name="Hutchinson M.I."/>
            <person name="Powell A.J."/>
            <person name="Barry K."/>
            <person name="Miller A.N."/>
            <person name="Grigoriev I.V."/>
            <person name="Debuchy R."/>
            <person name="Gladieux P."/>
            <person name="Hiltunen Thoren M."/>
            <person name="Johannesson H."/>
        </authorList>
    </citation>
    <scope>NUCLEOTIDE SEQUENCE</scope>
    <source>
        <strain evidence="9">CBS 118394</strain>
    </source>
</reference>
<evidence type="ECO:0000256" key="5">
    <source>
        <dbReference type="ARBA" id="ARBA00023002"/>
    </source>
</evidence>
<sequence length="339" mass="35924">MSLPKTYKHAVFRTKGAPLEITESELKLPGKGEILVKVEACGVCFSDVYAQNDGMGGGFPITPGHEIIGRVAAVGEDIQTWKVGERVGSGWHGGHDGTCEPCKKNWPHMCVNQIINGETKEGGYGEYVILRTEAVASVPESIDAAKYAPILCAGMTVFNSIRNMKIGVGELVAVQGLGGLGHLAIQYAAKFGYRVAAISRGDSKEKFVRDLGAHEYIDTSKIDAAEALQKLGGAALIVTTSPDGKSIAGLVGGLGILGKLLILSVPGEVTFNIGAMLHNGLSIQSWPSGNARDSEDAIKFTQLEGINCMVETFPLEKANDAYNAMLSGSVRFRAVITFP</sequence>
<keyword evidence="10" id="KW-1185">Reference proteome</keyword>
<keyword evidence="4 7" id="KW-0862">Zinc</keyword>
<comment type="similarity">
    <text evidence="2 7">Belongs to the zinc-containing alcohol dehydrogenase family.</text>
</comment>
<dbReference type="EMBL" id="JAUEDM010000007">
    <property type="protein sequence ID" value="KAK3314408.1"/>
    <property type="molecule type" value="Genomic_DNA"/>
</dbReference>
<dbReference type="GO" id="GO:0005737">
    <property type="term" value="C:cytoplasm"/>
    <property type="evidence" value="ECO:0007669"/>
    <property type="project" value="TreeGrafter"/>
</dbReference>
<dbReference type="Proteomes" id="UP001283341">
    <property type="component" value="Unassembled WGS sequence"/>
</dbReference>
<keyword evidence="3 7" id="KW-0479">Metal-binding</keyword>
<organism evidence="9 10">
    <name type="scientific">Apodospora peruviana</name>
    <dbReference type="NCBI Taxonomy" id="516989"/>
    <lineage>
        <taxon>Eukaryota</taxon>
        <taxon>Fungi</taxon>
        <taxon>Dikarya</taxon>
        <taxon>Ascomycota</taxon>
        <taxon>Pezizomycotina</taxon>
        <taxon>Sordariomycetes</taxon>
        <taxon>Sordariomycetidae</taxon>
        <taxon>Sordariales</taxon>
        <taxon>Lasiosphaeriaceae</taxon>
        <taxon>Apodospora</taxon>
    </lineage>
</organism>
<dbReference type="InterPro" id="IPR013149">
    <property type="entry name" value="ADH-like_C"/>
</dbReference>
<evidence type="ECO:0000256" key="1">
    <source>
        <dbReference type="ARBA" id="ARBA00001947"/>
    </source>
</evidence>
<evidence type="ECO:0000256" key="2">
    <source>
        <dbReference type="ARBA" id="ARBA00008072"/>
    </source>
</evidence>
<comment type="caution">
    <text evidence="9">The sequence shown here is derived from an EMBL/GenBank/DDBJ whole genome shotgun (WGS) entry which is preliminary data.</text>
</comment>
<dbReference type="Pfam" id="PF00107">
    <property type="entry name" value="ADH_zinc_N"/>
    <property type="match status" value="1"/>
</dbReference>
<dbReference type="InterPro" id="IPR002328">
    <property type="entry name" value="ADH_Zn_CS"/>
</dbReference>
<dbReference type="SMART" id="SM00829">
    <property type="entry name" value="PKS_ER"/>
    <property type="match status" value="1"/>
</dbReference>
<dbReference type="GO" id="GO:0008270">
    <property type="term" value="F:zinc ion binding"/>
    <property type="evidence" value="ECO:0007669"/>
    <property type="project" value="InterPro"/>
</dbReference>
<dbReference type="InterPro" id="IPR036291">
    <property type="entry name" value="NAD(P)-bd_dom_sf"/>
</dbReference>
<dbReference type="InterPro" id="IPR013154">
    <property type="entry name" value="ADH-like_N"/>
</dbReference>
<reference evidence="9" key="2">
    <citation type="submission" date="2023-06" db="EMBL/GenBank/DDBJ databases">
        <authorList>
            <consortium name="Lawrence Berkeley National Laboratory"/>
            <person name="Haridas S."/>
            <person name="Hensen N."/>
            <person name="Bonometti L."/>
            <person name="Westerberg I."/>
            <person name="Brannstrom I.O."/>
            <person name="Guillou S."/>
            <person name="Cros-Aarteil S."/>
            <person name="Calhoun S."/>
            <person name="Kuo A."/>
            <person name="Mondo S."/>
            <person name="Pangilinan J."/>
            <person name="Riley R."/>
            <person name="Labutti K."/>
            <person name="Andreopoulos B."/>
            <person name="Lipzen A."/>
            <person name="Chen C."/>
            <person name="Yanf M."/>
            <person name="Daum C."/>
            <person name="Ng V."/>
            <person name="Clum A."/>
            <person name="Steindorff A."/>
            <person name="Ohm R."/>
            <person name="Martin F."/>
            <person name="Silar P."/>
            <person name="Natvig D."/>
            <person name="Lalanne C."/>
            <person name="Gautier V."/>
            <person name="Ament-Velasquez S.L."/>
            <person name="Kruys A."/>
            <person name="Hutchinson M.I."/>
            <person name="Powell A.J."/>
            <person name="Barry K."/>
            <person name="Miller A.N."/>
            <person name="Grigoriev I.V."/>
            <person name="Debuchy R."/>
            <person name="Gladieux P."/>
            <person name="Thoren M.H."/>
            <person name="Johannesson H."/>
        </authorList>
    </citation>
    <scope>NUCLEOTIDE SEQUENCE</scope>
    <source>
        <strain evidence="9">CBS 118394</strain>
    </source>
</reference>
<dbReference type="PANTHER" id="PTHR42940">
    <property type="entry name" value="ALCOHOL DEHYDROGENASE 1-RELATED"/>
    <property type="match status" value="1"/>
</dbReference>
<comment type="cofactor">
    <cofactor evidence="1 7">
        <name>Zn(2+)</name>
        <dbReference type="ChEBI" id="CHEBI:29105"/>
    </cofactor>
</comment>
<dbReference type="SUPFAM" id="SSF51735">
    <property type="entry name" value="NAD(P)-binding Rossmann-fold domains"/>
    <property type="match status" value="1"/>
</dbReference>
<evidence type="ECO:0000259" key="8">
    <source>
        <dbReference type="SMART" id="SM00829"/>
    </source>
</evidence>
<evidence type="ECO:0000256" key="3">
    <source>
        <dbReference type="ARBA" id="ARBA00022723"/>
    </source>
</evidence>
<dbReference type="Gene3D" id="3.90.180.10">
    <property type="entry name" value="Medium-chain alcohol dehydrogenases, catalytic domain"/>
    <property type="match status" value="1"/>
</dbReference>
<keyword evidence="6" id="KW-0520">NAD</keyword>
<keyword evidence="5" id="KW-0560">Oxidoreductase</keyword>
<feature type="domain" description="Enoyl reductase (ER)" evidence="8">
    <location>
        <begin position="16"/>
        <end position="336"/>
    </location>
</feature>
<name>A0AAE0HWW3_9PEZI</name>
<evidence type="ECO:0000256" key="7">
    <source>
        <dbReference type="RuleBase" id="RU361277"/>
    </source>
</evidence>
<proteinExistence type="inferred from homology"/>
<evidence type="ECO:0000313" key="10">
    <source>
        <dbReference type="Proteomes" id="UP001283341"/>
    </source>
</evidence>
<dbReference type="FunFam" id="3.40.50.720:FF:000039">
    <property type="entry name" value="Alcohol dehydrogenase AdhP"/>
    <property type="match status" value="1"/>
</dbReference>
<accession>A0AAE0HWW3</accession>
<dbReference type="GO" id="GO:0004022">
    <property type="term" value="F:alcohol dehydrogenase (NAD+) activity"/>
    <property type="evidence" value="ECO:0007669"/>
    <property type="project" value="TreeGrafter"/>
</dbReference>
<dbReference type="PANTHER" id="PTHR42940:SF7">
    <property type="entry name" value="ALCOHOL DEHYDROGENASE-LIKE N-TERMINAL DOMAIN-CONTAINING PROTEIN"/>
    <property type="match status" value="1"/>
</dbReference>
<evidence type="ECO:0000256" key="6">
    <source>
        <dbReference type="ARBA" id="ARBA00023027"/>
    </source>
</evidence>
<gene>
    <name evidence="9" type="ORF">B0H66DRAFT_377202</name>
</gene>
<dbReference type="AlphaFoldDB" id="A0AAE0HWW3"/>